<dbReference type="InterPro" id="IPR001466">
    <property type="entry name" value="Beta-lactam-related"/>
</dbReference>
<dbReference type="InterPro" id="IPR050789">
    <property type="entry name" value="Diverse_Enzym_Activities"/>
</dbReference>
<dbReference type="PANTHER" id="PTHR43283:SF3">
    <property type="entry name" value="BETA-LACTAMASE FAMILY PROTEIN (AFU_ORTHOLOGUE AFUA_5G07500)"/>
    <property type="match status" value="1"/>
</dbReference>
<dbReference type="PANTHER" id="PTHR43283">
    <property type="entry name" value="BETA-LACTAMASE-RELATED"/>
    <property type="match status" value="1"/>
</dbReference>
<feature type="domain" description="Beta-lactamase-related" evidence="1">
    <location>
        <begin position="79"/>
        <end position="355"/>
    </location>
</feature>
<name>A0A5C6D3R8_9BACT</name>
<dbReference type="Pfam" id="PF00144">
    <property type="entry name" value="Beta-lactamase"/>
    <property type="match status" value="1"/>
</dbReference>
<accession>A0A5C6D3R8</accession>
<sequence>MQNFQAKPGFPTVAIGFLSLHWSSAVLLRMKYVLSHVVLTLAMCPFVCAYDFAELTSLASGALLGENVAAPVSGFDIRLLQHGELIYHQSFGDWSLNRVAAVDSSTKTLSGALIMALAENTQYGFSLDSHLGMFLSEYNEGDLSDITIRQAFSHASGIAGDESSPGILSNPLITLRHSARLIARNPLAYGPPGSAFSYGGLSMQAAGAAAEVAAGGRWIDLFAERIATPLNMSNTSFYIASDLNPRIAGGARSTASDFSTFMDMLLNDGVDRQSGIRILAQESVDEMLTRQTTDDQPIINSPSDNNRYGIGVWLDQLAETGQPVDALAAGARGFHSWIDQSHGLVFTFATDRSQFANVEHLSALMHASILAAVSPAGDFDYDGDVDGRDFLAWQRNPNVGNLGDWQENYGSASLGAATNPFPEPQTALLLVLGGMVLSAGKRPTRTTAGVIPSR</sequence>
<dbReference type="EMBL" id="SJPS01000001">
    <property type="protein sequence ID" value="TWU29886.1"/>
    <property type="molecule type" value="Genomic_DNA"/>
</dbReference>
<dbReference type="AlphaFoldDB" id="A0A5C6D3R8"/>
<dbReference type="Gene3D" id="3.40.710.10">
    <property type="entry name" value="DD-peptidase/beta-lactamase superfamily"/>
    <property type="match status" value="1"/>
</dbReference>
<organism evidence="2 3">
    <name type="scientific">Bythopirellula polymerisocia</name>
    <dbReference type="NCBI Taxonomy" id="2528003"/>
    <lineage>
        <taxon>Bacteria</taxon>
        <taxon>Pseudomonadati</taxon>
        <taxon>Planctomycetota</taxon>
        <taxon>Planctomycetia</taxon>
        <taxon>Pirellulales</taxon>
        <taxon>Lacipirellulaceae</taxon>
        <taxon>Bythopirellula</taxon>
    </lineage>
</organism>
<proteinExistence type="predicted"/>
<evidence type="ECO:0000259" key="1">
    <source>
        <dbReference type="Pfam" id="PF00144"/>
    </source>
</evidence>
<dbReference type="InterPro" id="IPR012338">
    <property type="entry name" value="Beta-lactam/transpept-like"/>
</dbReference>
<comment type="caution">
    <text evidence="2">The sequence shown here is derived from an EMBL/GenBank/DDBJ whole genome shotgun (WGS) entry which is preliminary data.</text>
</comment>
<dbReference type="Proteomes" id="UP000318437">
    <property type="component" value="Unassembled WGS sequence"/>
</dbReference>
<gene>
    <name evidence="2" type="ORF">Pla144_06660</name>
</gene>
<dbReference type="SUPFAM" id="SSF56601">
    <property type="entry name" value="beta-lactamase/transpeptidase-like"/>
    <property type="match status" value="1"/>
</dbReference>
<reference evidence="2 3" key="1">
    <citation type="submission" date="2019-02" db="EMBL/GenBank/DDBJ databases">
        <title>Deep-cultivation of Planctomycetes and their phenomic and genomic characterization uncovers novel biology.</title>
        <authorList>
            <person name="Wiegand S."/>
            <person name="Jogler M."/>
            <person name="Boedeker C."/>
            <person name="Pinto D."/>
            <person name="Vollmers J."/>
            <person name="Rivas-Marin E."/>
            <person name="Kohn T."/>
            <person name="Peeters S.H."/>
            <person name="Heuer A."/>
            <person name="Rast P."/>
            <person name="Oberbeckmann S."/>
            <person name="Bunk B."/>
            <person name="Jeske O."/>
            <person name="Meyerdierks A."/>
            <person name="Storesund J.E."/>
            <person name="Kallscheuer N."/>
            <person name="Luecker S."/>
            <person name="Lage O.M."/>
            <person name="Pohl T."/>
            <person name="Merkel B.J."/>
            <person name="Hornburger P."/>
            <person name="Mueller R.-W."/>
            <person name="Bruemmer F."/>
            <person name="Labrenz M."/>
            <person name="Spormann A.M."/>
            <person name="Op Den Camp H."/>
            <person name="Overmann J."/>
            <person name="Amann R."/>
            <person name="Jetten M.S.M."/>
            <person name="Mascher T."/>
            <person name="Medema M.H."/>
            <person name="Devos D.P."/>
            <person name="Kaster A.-K."/>
            <person name="Ovreas L."/>
            <person name="Rohde M."/>
            <person name="Galperin M.Y."/>
            <person name="Jogler C."/>
        </authorList>
    </citation>
    <scope>NUCLEOTIDE SEQUENCE [LARGE SCALE GENOMIC DNA]</scope>
    <source>
        <strain evidence="2 3">Pla144</strain>
    </source>
</reference>
<evidence type="ECO:0000313" key="3">
    <source>
        <dbReference type="Proteomes" id="UP000318437"/>
    </source>
</evidence>
<evidence type="ECO:0000313" key="2">
    <source>
        <dbReference type="EMBL" id="TWU29886.1"/>
    </source>
</evidence>
<keyword evidence="3" id="KW-1185">Reference proteome</keyword>
<protein>
    <submittedName>
        <fullName evidence="2">Beta-lactamase</fullName>
    </submittedName>
</protein>